<dbReference type="GO" id="GO:0005524">
    <property type="term" value="F:ATP binding"/>
    <property type="evidence" value="ECO:0007669"/>
    <property type="project" value="UniProtKB-KW"/>
</dbReference>
<comment type="function">
    <text evidence="10 11">Catalyzes the 2-thiolation of uridine at the wobble position (U34) of tRNA, leading to the formation of s(2)U34.</text>
</comment>
<dbReference type="AlphaFoldDB" id="A0A1M5Z203"/>
<accession>A0A1M5Z203</accession>
<feature type="active site" description="Nucleophile" evidence="11">
    <location>
        <position position="104"/>
    </location>
</feature>
<protein>
    <recommendedName>
        <fullName evidence="11">tRNA-specific 2-thiouridylase MnmA</fullName>
        <ecNumber evidence="11">2.8.1.13</ecNumber>
    </recommendedName>
</protein>
<evidence type="ECO:0000256" key="11">
    <source>
        <dbReference type="HAMAP-Rule" id="MF_00144"/>
    </source>
</evidence>
<dbReference type="InterPro" id="IPR004506">
    <property type="entry name" value="MnmA-like"/>
</dbReference>
<feature type="site" description="Interaction with tRNA" evidence="11">
    <location>
        <position position="341"/>
    </location>
</feature>
<evidence type="ECO:0000313" key="15">
    <source>
        <dbReference type="Proteomes" id="UP000183995"/>
    </source>
</evidence>
<dbReference type="Pfam" id="PF03054">
    <property type="entry name" value="tRNA_Me_trans"/>
    <property type="match status" value="1"/>
</dbReference>
<keyword evidence="2 11" id="KW-0820">tRNA-binding</keyword>
<dbReference type="Pfam" id="PF20258">
    <property type="entry name" value="tRNA_Me_trans_C"/>
    <property type="match status" value="1"/>
</dbReference>
<evidence type="ECO:0000256" key="1">
    <source>
        <dbReference type="ARBA" id="ARBA00022490"/>
    </source>
</evidence>
<evidence type="ECO:0000259" key="12">
    <source>
        <dbReference type="Pfam" id="PF20258"/>
    </source>
</evidence>
<feature type="site" description="Interaction with tRNA" evidence="11">
    <location>
        <position position="129"/>
    </location>
</feature>
<dbReference type="OrthoDB" id="9800696at2"/>
<evidence type="ECO:0000259" key="13">
    <source>
        <dbReference type="Pfam" id="PF20259"/>
    </source>
</evidence>
<comment type="similarity">
    <text evidence="11">Belongs to the MnmA/TRMU family.</text>
</comment>
<evidence type="ECO:0000256" key="10">
    <source>
        <dbReference type="ARBA" id="ARBA00056575"/>
    </source>
</evidence>
<keyword evidence="4 11" id="KW-0819">tRNA processing</keyword>
<feature type="domain" description="tRNA-specific 2-thiouridylase MnmA-like C-terminal" evidence="12">
    <location>
        <begin position="284"/>
        <end position="357"/>
    </location>
</feature>
<dbReference type="EC" id="2.8.1.13" evidence="11"/>
<dbReference type="InterPro" id="IPR046885">
    <property type="entry name" value="MnmA-like_C"/>
</dbReference>
<dbReference type="CDD" id="cd01998">
    <property type="entry name" value="MnmA_TRMU-like"/>
    <property type="match status" value="1"/>
</dbReference>
<dbReference type="GO" id="GO:0000049">
    <property type="term" value="F:tRNA binding"/>
    <property type="evidence" value="ECO:0007669"/>
    <property type="project" value="UniProtKB-KW"/>
</dbReference>
<evidence type="ECO:0000256" key="3">
    <source>
        <dbReference type="ARBA" id="ARBA00022679"/>
    </source>
</evidence>
<dbReference type="InterPro" id="IPR023382">
    <property type="entry name" value="MnmA-like_central_sf"/>
</dbReference>
<dbReference type="STRING" id="1123282.SAMN02745823_03099"/>
<dbReference type="PANTHER" id="PTHR11933">
    <property type="entry name" value="TRNA 5-METHYLAMINOMETHYL-2-THIOURIDYLATE -METHYLTRANSFERASE"/>
    <property type="match status" value="1"/>
</dbReference>
<dbReference type="Gene3D" id="3.40.50.620">
    <property type="entry name" value="HUPs"/>
    <property type="match status" value="1"/>
</dbReference>
<dbReference type="RefSeq" id="WP_073080852.1">
    <property type="nucleotide sequence ID" value="NZ_FQXV01000012.1"/>
</dbReference>
<evidence type="ECO:0000256" key="8">
    <source>
        <dbReference type="ARBA" id="ARBA00023157"/>
    </source>
</evidence>
<dbReference type="NCBIfam" id="NF001138">
    <property type="entry name" value="PRK00143.1"/>
    <property type="match status" value="1"/>
</dbReference>
<evidence type="ECO:0000256" key="9">
    <source>
        <dbReference type="ARBA" id="ARBA00051542"/>
    </source>
</evidence>
<feature type="binding site" evidence="11">
    <location>
        <position position="128"/>
    </location>
    <ligand>
        <name>ATP</name>
        <dbReference type="ChEBI" id="CHEBI:30616"/>
    </ligand>
</feature>
<keyword evidence="7 11" id="KW-0694">RNA-binding</keyword>
<dbReference type="GO" id="GO:0005737">
    <property type="term" value="C:cytoplasm"/>
    <property type="evidence" value="ECO:0007669"/>
    <property type="project" value="UniProtKB-SubCell"/>
</dbReference>
<feature type="domain" description="tRNA-specific 2-thiouridylase MnmA-like central" evidence="13">
    <location>
        <begin position="211"/>
        <end position="275"/>
    </location>
</feature>
<comment type="catalytic activity">
    <reaction evidence="9 11">
        <text>S-sulfanyl-L-cysteinyl-[protein] + uridine(34) in tRNA + AH2 + ATP = 2-thiouridine(34) in tRNA + L-cysteinyl-[protein] + A + AMP + diphosphate + H(+)</text>
        <dbReference type="Rhea" id="RHEA:47032"/>
        <dbReference type="Rhea" id="RHEA-COMP:10131"/>
        <dbReference type="Rhea" id="RHEA-COMP:11726"/>
        <dbReference type="Rhea" id="RHEA-COMP:11727"/>
        <dbReference type="Rhea" id="RHEA-COMP:11728"/>
        <dbReference type="ChEBI" id="CHEBI:13193"/>
        <dbReference type="ChEBI" id="CHEBI:15378"/>
        <dbReference type="ChEBI" id="CHEBI:17499"/>
        <dbReference type="ChEBI" id="CHEBI:29950"/>
        <dbReference type="ChEBI" id="CHEBI:30616"/>
        <dbReference type="ChEBI" id="CHEBI:33019"/>
        <dbReference type="ChEBI" id="CHEBI:61963"/>
        <dbReference type="ChEBI" id="CHEBI:65315"/>
        <dbReference type="ChEBI" id="CHEBI:87170"/>
        <dbReference type="ChEBI" id="CHEBI:456215"/>
        <dbReference type="EC" id="2.8.1.13"/>
    </reaction>
</comment>
<proteinExistence type="inferred from homology"/>
<sequence>MTQSVMIAMSGGVDSSVAAVLLLEQGCRVVGATLKLFSNDDIGLDPSSRTCCSLSDVEDARSVAYRLNIDHFVFNFGDEFNRDVIARFAEAYLQGRTPNPCIDCNRFIKFDKLLERARLLGVDHIATGHYAQVARDENTGRWLLKKSADASKDQTYVLAALTQEQLSRTLFPLGGLTKGAVRAIAAERGLINAKKPDSQDICFVPDGDYAAFIENVLGYKSVPGNFTDSAGRVLGTHKGIIHYTIGQRRGLGLAADRPKYVIGKDLAANTVVVGDEEELYSPAMTVGDLNLIAVESIPAPMRATVKTRYSQKETPATLYPPENGRMTVVFDRPQRAVTSGQAAVFYDGDTVLGGGTIV</sequence>
<dbReference type="PANTHER" id="PTHR11933:SF5">
    <property type="entry name" value="MITOCHONDRIAL TRNA-SPECIFIC 2-THIOURIDYLASE 1"/>
    <property type="match status" value="1"/>
</dbReference>
<evidence type="ECO:0000313" key="14">
    <source>
        <dbReference type="EMBL" id="SHI18108.1"/>
    </source>
</evidence>
<dbReference type="GO" id="GO:0103016">
    <property type="term" value="F:tRNA-uridine 2-sulfurtransferase activity"/>
    <property type="evidence" value="ECO:0007669"/>
    <property type="project" value="UniProtKB-EC"/>
</dbReference>
<dbReference type="SUPFAM" id="SSF52402">
    <property type="entry name" value="Adenine nucleotide alpha hydrolases-like"/>
    <property type="match status" value="1"/>
</dbReference>
<dbReference type="EMBL" id="FQXV01000012">
    <property type="protein sequence ID" value="SHI18108.1"/>
    <property type="molecule type" value="Genomic_DNA"/>
</dbReference>
<feature type="region of interest" description="Interaction with tRNA" evidence="11">
    <location>
        <begin position="152"/>
        <end position="154"/>
    </location>
</feature>
<dbReference type="FunFam" id="2.40.30.10:FF:000023">
    <property type="entry name" value="tRNA-specific 2-thiouridylase MnmA"/>
    <property type="match status" value="1"/>
</dbReference>
<comment type="subcellular location">
    <subcellularLocation>
        <location evidence="11">Cytoplasm</location>
    </subcellularLocation>
</comment>
<dbReference type="Gene3D" id="2.40.30.10">
    <property type="entry name" value="Translation factors"/>
    <property type="match status" value="1"/>
</dbReference>
<dbReference type="InterPro" id="IPR046884">
    <property type="entry name" value="MnmA-like_central"/>
</dbReference>
<dbReference type="InterPro" id="IPR014729">
    <property type="entry name" value="Rossmann-like_a/b/a_fold"/>
</dbReference>
<dbReference type="Pfam" id="PF20259">
    <property type="entry name" value="tRNA_Me_trans_M"/>
    <property type="match status" value="1"/>
</dbReference>
<evidence type="ECO:0000256" key="6">
    <source>
        <dbReference type="ARBA" id="ARBA00022840"/>
    </source>
</evidence>
<feature type="active site" description="Cysteine persulfide intermediate" evidence="11">
    <location>
        <position position="202"/>
    </location>
</feature>
<feature type="region of interest" description="Interaction with tRNA" evidence="11">
    <location>
        <begin position="308"/>
        <end position="309"/>
    </location>
</feature>
<keyword evidence="3 11" id="KW-0808">Transferase</keyword>
<dbReference type="Gene3D" id="2.30.30.280">
    <property type="entry name" value="Adenine nucleotide alpha hydrolases-like domains"/>
    <property type="match status" value="1"/>
</dbReference>
<keyword evidence="6 11" id="KW-0067">ATP-binding</keyword>
<keyword evidence="1 11" id="KW-0963">Cytoplasm</keyword>
<dbReference type="HAMAP" id="MF_00144">
    <property type="entry name" value="tRNA_thiouridyl_MnmA"/>
    <property type="match status" value="1"/>
</dbReference>
<evidence type="ECO:0000256" key="7">
    <source>
        <dbReference type="ARBA" id="ARBA00022884"/>
    </source>
</evidence>
<organism evidence="14 15">
    <name type="scientific">Sporobacter termitidis DSM 10068</name>
    <dbReference type="NCBI Taxonomy" id="1123282"/>
    <lineage>
        <taxon>Bacteria</taxon>
        <taxon>Bacillati</taxon>
        <taxon>Bacillota</taxon>
        <taxon>Clostridia</taxon>
        <taxon>Eubacteriales</taxon>
        <taxon>Oscillospiraceae</taxon>
        <taxon>Sporobacter</taxon>
    </lineage>
</organism>
<evidence type="ECO:0000256" key="5">
    <source>
        <dbReference type="ARBA" id="ARBA00022741"/>
    </source>
</evidence>
<dbReference type="NCBIfam" id="TIGR00420">
    <property type="entry name" value="trmU"/>
    <property type="match status" value="1"/>
</dbReference>
<comment type="caution">
    <text evidence="11">Lacks conserved residue(s) required for the propagation of feature annotation.</text>
</comment>
<gene>
    <name evidence="11" type="primary">mnmA</name>
    <name evidence="14" type="ORF">SAMN02745823_03099</name>
</gene>
<dbReference type="Proteomes" id="UP000183995">
    <property type="component" value="Unassembled WGS sequence"/>
</dbReference>
<keyword evidence="8" id="KW-1015">Disulfide bond</keyword>
<keyword evidence="15" id="KW-1185">Reference proteome</keyword>
<feature type="binding site" evidence="11">
    <location>
        <position position="34"/>
    </location>
    <ligand>
        <name>ATP</name>
        <dbReference type="ChEBI" id="CHEBI:30616"/>
    </ligand>
</feature>
<reference evidence="14 15" key="1">
    <citation type="submission" date="2016-11" db="EMBL/GenBank/DDBJ databases">
        <authorList>
            <person name="Jaros S."/>
            <person name="Januszkiewicz K."/>
            <person name="Wedrychowicz H."/>
        </authorList>
    </citation>
    <scope>NUCLEOTIDE SEQUENCE [LARGE SCALE GENOMIC DNA]</scope>
    <source>
        <strain evidence="14 15">DSM 10068</strain>
    </source>
</reference>
<feature type="binding site" evidence="11">
    <location>
        <begin position="8"/>
        <end position="15"/>
    </location>
    <ligand>
        <name>ATP</name>
        <dbReference type="ChEBI" id="CHEBI:30616"/>
    </ligand>
</feature>
<dbReference type="FunFam" id="3.40.50.620:FF:000115">
    <property type="entry name" value="tRNA-specific 2-thiouridylase MnmA"/>
    <property type="match status" value="1"/>
</dbReference>
<name>A0A1M5Z203_9FIRM</name>
<dbReference type="FunFam" id="2.30.30.280:FF:000001">
    <property type="entry name" value="tRNA-specific 2-thiouridylase MnmA"/>
    <property type="match status" value="1"/>
</dbReference>
<dbReference type="GO" id="GO:0002143">
    <property type="term" value="P:tRNA wobble position uridine thiolation"/>
    <property type="evidence" value="ECO:0007669"/>
    <property type="project" value="TreeGrafter"/>
</dbReference>
<evidence type="ECO:0000256" key="4">
    <source>
        <dbReference type="ARBA" id="ARBA00022694"/>
    </source>
</evidence>
<keyword evidence="5 11" id="KW-0547">Nucleotide-binding</keyword>
<evidence type="ECO:0000256" key="2">
    <source>
        <dbReference type="ARBA" id="ARBA00022555"/>
    </source>
</evidence>